<dbReference type="Proteomes" id="UP000626220">
    <property type="component" value="Unassembled WGS sequence"/>
</dbReference>
<keyword evidence="2" id="KW-1185">Reference proteome</keyword>
<reference evidence="1" key="1">
    <citation type="journal article" date="2014" name="Int. J. Syst. Evol. Microbiol.">
        <title>Complete genome sequence of Corynebacterium casei LMG S-19264T (=DSM 44701T), isolated from a smear-ripened cheese.</title>
        <authorList>
            <consortium name="US DOE Joint Genome Institute (JGI-PGF)"/>
            <person name="Walter F."/>
            <person name="Albersmeier A."/>
            <person name="Kalinowski J."/>
            <person name="Ruckert C."/>
        </authorList>
    </citation>
    <scope>NUCLEOTIDE SEQUENCE</scope>
    <source>
        <strain evidence="1">KCTC 42650</strain>
    </source>
</reference>
<dbReference type="AlphaFoldDB" id="A0A8J3M798"/>
<sequence length="155" mass="17071">MSKLSAKQVTFLETWLDVSVPSQGVPEQRDPPGKLLPIWRDAKDDFNDQLNALQGFLKSSNMPLFVRVADAGLNSVTENKLVSLQVSLMDFDSAPDANARATATKKLAAAVGEMRKFVETHPFLPFLENNPFKIKLTLRSTLSQALDAISRAAQL</sequence>
<reference evidence="1" key="2">
    <citation type="submission" date="2020-09" db="EMBL/GenBank/DDBJ databases">
        <authorList>
            <person name="Sun Q."/>
            <person name="Kim S."/>
        </authorList>
    </citation>
    <scope>NUCLEOTIDE SEQUENCE</scope>
    <source>
        <strain evidence="1">KCTC 42650</strain>
    </source>
</reference>
<accession>A0A8J3M798</accession>
<gene>
    <name evidence="1" type="ORF">GCM10017056_15980</name>
</gene>
<proteinExistence type="predicted"/>
<organism evidence="1 2">
    <name type="scientific">Seohaeicola zhoushanensis</name>
    <dbReference type="NCBI Taxonomy" id="1569283"/>
    <lineage>
        <taxon>Bacteria</taxon>
        <taxon>Pseudomonadati</taxon>
        <taxon>Pseudomonadota</taxon>
        <taxon>Alphaproteobacteria</taxon>
        <taxon>Rhodobacterales</taxon>
        <taxon>Roseobacteraceae</taxon>
        <taxon>Seohaeicola</taxon>
    </lineage>
</organism>
<dbReference type="RefSeq" id="WP_189679542.1">
    <property type="nucleotide sequence ID" value="NZ_BNCJ01000003.1"/>
</dbReference>
<name>A0A8J3M798_9RHOB</name>
<protein>
    <submittedName>
        <fullName evidence="1">Uncharacterized protein</fullName>
    </submittedName>
</protein>
<comment type="caution">
    <text evidence="1">The sequence shown here is derived from an EMBL/GenBank/DDBJ whole genome shotgun (WGS) entry which is preliminary data.</text>
</comment>
<evidence type="ECO:0000313" key="2">
    <source>
        <dbReference type="Proteomes" id="UP000626220"/>
    </source>
</evidence>
<dbReference type="EMBL" id="BNCJ01000003">
    <property type="protein sequence ID" value="GHF45189.1"/>
    <property type="molecule type" value="Genomic_DNA"/>
</dbReference>
<evidence type="ECO:0000313" key="1">
    <source>
        <dbReference type="EMBL" id="GHF45189.1"/>
    </source>
</evidence>